<reference evidence="1" key="1">
    <citation type="submission" date="2016-04" db="EMBL/GenBank/DDBJ databases">
        <authorList>
            <person name="Evans L.H."/>
            <person name="Alamgir A."/>
            <person name="Owens N."/>
            <person name="Weber N.D."/>
            <person name="Virtaneva K."/>
            <person name="Barbian K."/>
            <person name="Babar A."/>
            <person name="Rosenke K."/>
        </authorList>
    </citation>
    <scope>NUCLEOTIDE SEQUENCE</scope>
    <source>
        <strain evidence="1">Nono1</strain>
    </source>
</reference>
<name>A0A1M4EQR8_9ACTN</name>
<organism evidence="1">
    <name type="scientific">Nonomuraea gerenzanensis</name>
    <dbReference type="NCBI Taxonomy" id="93944"/>
    <lineage>
        <taxon>Bacteria</taxon>
        <taxon>Bacillati</taxon>
        <taxon>Actinomycetota</taxon>
        <taxon>Actinomycetes</taxon>
        <taxon>Streptosporangiales</taxon>
        <taxon>Streptosporangiaceae</taxon>
        <taxon>Nonomuraea</taxon>
    </lineage>
</organism>
<dbReference type="EMBL" id="LT559118">
    <property type="protein sequence ID" value="SBP01168.1"/>
    <property type="molecule type" value="Genomic_DNA"/>
</dbReference>
<accession>A0A1M4EQR8</accession>
<evidence type="ECO:0000313" key="1">
    <source>
        <dbReference type="EMBL" id="SBP01168.1"/>
    </source>
</evidence>
<dbReference type="RefSeq" id="WP_225269697.1">
    <property type="nucleotide sequence ID" value="NZ_CP084058.1"/>
</dbReference>
<dbReference type="GO" id="GO:0003824">
    <property type="term" value="F:catalytic activity"/>
    <property type="evidence" value="ECO:0007669"/>
    <property type="project" value="InterPro"/>
</dbReference>
<dbReference type="SUPFAM" id="SSF51621">
    <property type="entry name" value="Phosphoenolpyruvate/pyruvate domain"/>
    <property type="match status" value="1"/>
</dbReference>
<protein>
    <submittedName>
        <fullName evidence="1">Uncharacterized protein</fullName>
    </submittedName>
</protein>
<proteinExistence type="predicted"/>
<gene>
    <name evidence="1" type="ORF">BN4615_P10684</name>
</gene>
<sequence>MGYALALFSLGAGFAAAKGRRDHLRALAGQGDTRATRAELLDFDAFNTLIGLGEHNELERRYAVPERG</sequence>
<dbReference type="AlphaFoldDB" id="A0A1M4EQR8"/>
<dbReference type="InterPro" id="IPR015813">
    <property type="entry name" value="Pyrv/PenolPyrv_kinase-like_dom"/>
</dbReference>